<keyword evidence="2" id="KW-1185">Reference proteome</keyword>
<reference evidence="1 2" key="1">
    <citation type="journal article" date="2019" name="Environ. Microbiol.">
        <title>At the nexus of three kingdoms: the genome of the mycorrhizal fungus Gigaspora margarita provides insights into plant, endobacterial and fungal interactions.</title>
        <authorList>
            <person name="Venice F."/>
            <person name="Ghignone S."/>
            <person name="Salvioli di Fossalunga A."/>
            <person name="Amselem J."/>
            <person name="Novero M."/>
            <person name="Xianan X."/>
            <person name="Sedzielewska Toro K."/>
            <person name="Morin E."/>
            <person name="Lipzen A."/>
            <person name="Grigoriev I.V."/>
            <person name="Henrissat B."/>
            <person name="Martin F.M."/>
            <person name="Bonfante P."/>
        </authorList>
    </citation>
    <scope>NUCLEOTIDE SEQUENCE [LARGE SCALE GENOMIC DNA]</scope>
    <source>
        <strain evidence="1 2">BEG34</strain>
    </source>
</reference>
<sequence>MDYNNFDHPYLYSLYSLEDSTKCVRFVEISCIVIMQNYFKEKHLFFNPVISIKELFPILKSLKTNYEFQFRDLIKWIEEEHKNEIDLLKKIVKERFIDFDNLIQLFPIDGLLLIHTKDQWLIKIKFWESLRKIDSLPIFPISEEDKIYTELVARGKIFIKYAIGHYFL</sequence>
<gene>
    <name evidence="1" type="ORF">F8M41_001504</name>
</gene>
<proteinExistence type="predicted"/>
<organism evidence="1 2">
    <name type="scientific">Gigaspora margarita</name>
    <dbReference type="NCBI Taxonomy" id="4874"/>
    <lineage>
        <taxon>Eukaryota</taxon>
        <taxon>Fungi</taxon>
        <taxon>Fungi incertae sedis</taxon>
        <taxon>Mucoromycota</taxon>
        <taxon>Glomeromycotina</taxon>
        <taxon>Glomeromycetes</taxon>
        <taxon>Diversisporales</taxon>
        <taxon>Gigasporaceae</taxon>
        <taxon>Gigaspora</taxon>
    </lineage>
</organism>
<accession>A0A8H4A7R9</accession>
<dbReference type="GO" id="GO:0016787">
    <property type="term" value="F:hydrolase activity"/>
    <property type="evidence" value="ECO:0007669"/>
    <property type="project" value="UniProtKB-KW"/>
</dbReference>
<dbReference type="AlphaFoldDB" id="A0A8H4A7R9"/>
<dbReference type="EMBL" id="WTPW01001118">
    <property type="protein sequence ID" value="KAF0455058.1"/>
    <property type="molecule type" value="Genomic_DNA"/>
</dbReference>
<name>A0A8H4A7R9_GIGMA</name>
<evidence type="ECO:0000313" key="1">
    <source>
        <dbReference type="EMBL" id="KAF0455058.1"/>
    </source>
</evidence>
<evidence type="ECO:0000313" key="2">
    <source>
        <dbReference type="Proteomes" id="UP000439903"/>
    </source>
</evidence>
<keyword evidence="1" id="KW-0378">Hydrolase</keyword>
<dbReference type="Proteomes" id="UP000439903">
    <property type="component" value="Unassembled WGS sequence"/>
</dbReference>
<protein>
    <submittedName>
        <fullName evidence="1">P-loop containing nucleoside triphosphate hydrolase protein</fullName>
    </submittedName>
</protein>
<comment type="caution">
    <text evidence="1">The sequence shown here is derived from an EMBL/GenBank/DDBJ whole genome shotgun (WGS) entry which is preliminary data.</text>
</comment>